<accession>A0A433T466</accession>
<evidence type="ECO:0000256" key="1">
    <source>
        <dbReference type="ARBA" id="ARBA00004141"/>
    </source>
</evidence>
<name>A0A433T466_ELYCH</name>
<reference evidence="7 8" key="1">
    <citation type="submission" date="2019-01" db="EMBL/GenBank/DDBJ databases">
        <title>A draft genome assembly of the solar-powered sea slug Elysia chlorotica.</title>
        <authorList>
            <person name="Cai H."/>
            <person name="Li Q."/>
            <person name="Fang X."/>
            <person name="Li J."/>
            <person name="Curtis N.E."/>
            <person name="Altenburger A."/>
            <person name="Shibata T."/>
            <person name="Feng M."/>
            <person name="Maeda T."/>
            <person name="Schwartz J.A."/>
            <person name="Shigenobu S."/>
            <person name="Lundholm N."/>
            <person name="Nishiyama T."/>
            <person name="Yang H."/>
            <person name="Hasebe M."/>
            <person name="Li S."/>
            <person name="Pierce S.K."/>
            <person name="Wang J."/>
        </authorList>
    </citation>
    <scope>NUCLEOTIDE SEQUENCE [LARGE SCALE GENOMIC DNA]</scope>
    <source>
        <strain evidence="7">EC2010</strain>
        <tissue evidence="7">Whole organism of an adult</tissue>
    </source>
</reference>
<feature type="transmembrane region" description="Helical" evidence="6">
    <location>
        <begin position="49"/>
        <end position="69"/>
    </location>
</feature>
<evidence type="ECO:0000256" key="5">
    <source>
        <dbReference type="ARBA" id="ARBA00023136"/>
    </source>
</evidence>
<dbReference type="InterPro" id="IPR036259">
    <property type="entry name" value="MFS_trans_sf"/>
</dbReference>
<organism evidence="7 8">
    <name type="scientific">Elysia chlorotica</name>
    <name type="common">Eastern emerald elysia</name>
    <name type="synonym">Sea slug</name>
    <dbReference type="NCBI Taxonomy" id="188477"/>
    <lineage>
        <taxon>Eukaryota</taxon>
        <taxon>Metazoa</taxon>
        <taxon>Spiralia</taxon>
        <taxon>Lophotrochozoa</taxon>
        <taxon>Mollusca</taxon>
        <taxon>Gastropoda</taxon>
        <taxon>Heterobranchia</taxon>
        <taxon>Euthyneura</taxon>
        <taxon>Panpulmonata</taxon>
        <taxon>Sacoglossa</taxon>
        <taxon>Placobranchoidea</taxon>
        <taxon>Plakobranchidae</taxon>
        <taxon>Elysia</taxon>
    </lineage>
</organism>
<proteinExistence type="predicted"/>
<keyword evidence="8" id="KW-1185">Reference proteome</keyword>
<dbReference type="PANTHER" id="PTHR43385">
    <property type="entry name" value="RIBOFLAVIN TRANSPORTER RIBJ"/>
    <property type="match status" value="1"/>
</dbReference>
<comment type="subcellular location">
    <subcellularLocation>
        <location evidence="1">Membrane</location>
        <topology evidence="1">Multi-pass membrane protein</topology>
    </subcellularLocation>
</comment>
<feature type="transmembrane region" description="Helical" evidence="6">
    <location>
        <begin position="280"/>
        <end position="305"/>
    </location>
</feature>
<feature type="transmembrane region" description="Helical" evidence="6">
    <location>
        <begin position="317"/>
        <end position="347"/>
    </location>
</feature>
<dbReference type="SUPFAM" id="SSF103473">
    <property type="entry name" value="MFS general substrate transporter"/>
    <property type="match status" value="1"/>
</dbReference>
<feature type="transmembrane region" description="Helical" evidence="6">
    <location>
        <begin position="223"/>
        <end position="245"/>
    </location>
</feature>
<keyword evidence="4 6" id="KW-1133">Transmembrane helix</keyword>
<comment type="caution">
    <text evidence="7">The sequence shown here is derived from an EMBL/GenBank/DDBJ whole genome shotgun (WGS) entry which is preliminary data.</text>
</comment>
<dbReference type="Pfam" id="PF00083">
    <property type="entry name" value="Sugar_tr"/>
    <property type="match status" value="1"/>
</dbReference>
<dbReference type="InterPro" id="IPR005828">
    <property type="entry name" value="MFS_sugar_transport-like"/>
</dbReference>
<protein>
    <recommendedName>
        <fullName evidence="9">Major facilitator superfamily (MFS) profile domain-containing protein</fullName>
    </recommendedName>
</protein>
<dbReference type="PANTHER" id="PTHR43385:SF1">
    <property type="entry name" value="RIBOFLAVIN TRANSPORTER RIBJ"/>
    <property type="match status" value="1"/>
</dbReference>
<sequence length="348" mass="38902">WKKACSLIGAHLITSPMSFMYIYGNLIAYVDSYLQLKCSDRCLDADTQWILALYVAGQFPGAFIVQPLLKKVGPRWSGMITMLICNAAIILSAWTLQHSVLWTVFLYGLLVGPCVGISCALSLHVVNAWSPMRAGFLMATVSGYPTVLSMVQNQVITSYVNPDNLEADKMIGLKTYFSQPQLLNRAPIFYSLFLFGVATEQTIMTKAYFYKEFGQIYINNDKFLTLVGSIEPIISILFRIVFGALLDTHILSIKHCILYSLALNSVLCFFWYFVPQVSALLYLFLLLSLSVSHSLLYVVTLCAGLKLFGQDHLLTNFGLITSFLLVGSLITPIVVNVLLGNLGWFWLF</sequence>
<evidence type="ECO:0000256" key="4">
    <source>
        <dbReference type="ARBA" id="ARBA00022989"/>
    </source>
</evidence>
<gene>
    <name evidence="7" type="ORF">EGW08_015877</name>
</gene>
<dbReference type="Proteomes" id="UP000271974">
    <property type="component" value="Unassembled WGS sequence"/>
</dbReference>
<keyword evidence="2" id="KW-0813">Transport</keyword>
<feature type="non-terminal residue" evidence="7">
    <location>
        <position position="1"/>
    </location>
</feature>
<feature type="non-terminal residue" evidence="7">
    <location>
        <position position="348"/>
    </location>
</feature>
<dbReference type="GO" id="GO:0022857">
    <property type="term" value="F:transmembrane transporter activity"/>
    <property type="evidence" value="ECO:0007669"/>
    <property type="project" value="InterPro"/>
</dbReference>
<evidence type="ECO:0000256" key="3">
    <source>
        <dbReference type="ARBA" id="ARBA00022692"/>
    </source>
</evidence>
<evidence type="ECO:0000313" key="7">
    <source>
        <dbReference type="EMBL" id="RUS76347.1"/>
    </source>
</evidence>
<dbReference type="GO" id="GO:0016020">
    <property type="term" value="C:membrane"/>
    <property type="evidence" value="ECO:0007669"/>
    <property type="project" value="UniProtKB-SubCell"/>
</dbReference>
<feature type="transmembrane region" description="Helical" evidence="6">
    <location>
        <begin position="100"/>
        <end position="123"/>
    </location>
</feature>
<feature type="transmembrane region" description="Helical" evidence="6">
    <location>
        <begin position="76"/>
        <end position="94"/>
    </location>
</feature>
<dbReference type="EMBL" id="RQTK01000669">
    <property type="protein sequence ID" value="RUS76347.1"/>
    <property type="molecule type" value="Genomic_DNA"/>
</dbReference>
<feature type="transmembrane region" description="Helical" evidence="6">
    <location>
        <begin position="7"/>
        <end position="29"/>
    </location>
</feature>
<evidence type="ECO:0000313" key="8">
    <source>
        <dbReference type="Proteomes" id="UP000271974"/>
    </source>
</evidence>
<dbReference type="InterPro" id="IPR052983">
    <property type="entry name" value="MFS_Riboflavin_Transporter"/>
</dbReference>
<evidence type="ECO:0008006" key="9">
    <source>
        <dbReference type="Google" id="ProtNLM"/>
    </source>
</evidence>
<keyword evidence="3 6" id="KW-0812">Transmembrane</keyword>
<evidence type="ECO:0000256" key="2">
    <source>
        <dbReference type="ARBA" id="ARBA00022448"/>
    </source>
</evidence>
<feature type="transmembrane region" description="Helical" evidence="6">
    <location>
        <begin position="182"/>
        <end position="203"/>
    </location>
</feature>
<evidence type="ECO:0000256" key="6">
    <source>
        <dbReference type="SAM" id="Phobius"/>
    </source>
</evidence>
<dbReference type="OrthoDB" id="410267at2759"/>
<dbReference type="AlphaFoldDB" id="A0A433T466"/>
<feature type="transmembrane region" description="Helical" evidence="6">
    <location>
        <begin position="257"/>
        <end position="274"/>
    </location>
</feature>
<dbReference type="Gene3D" id="1.20.1250.20">
    <property type="entry name" value="MFS general substrate transporter like domains"/>
    <property type="match status" value="2"/>
</dbReference>
<keyword evidence="5 6" id="KW-0472">Membrane</keyword>